<dbReference type="InterPro" id="IPR012337">
    <property type="entry name" value="RNaseH-like_sf"/>
</dbReference>
<dbReference type="InterPro" id="IPR055298">
    <property type="entry name" value="AtLOH3-like"/>
</dbReference>
<dbReference type="PANTHER" id="PTHR11697:SF230">
    <property type="entry name" value="ZINC FINGER, MYM DOMAIN CONTAINING 1"/>
    <property type="match status" value="1"/>
</dbReference>
<dbReference type="PANTHER" id="PTHR11697">
    <property type="entry name" value="GENERAL TRANSCRIPTION FACTOR 2-RELATED ZINC FINGER PROTEIN"/>
    <property type="match status" value="1"/>
</dbReference>
<dbReference type="EMBL" id="JAZDWU010000001">
    <property type="protein sequence ID" value="KAL0014563.1"/>
    <property type="molecule type" value="Genomic_DNA"/>
</dbReference>
<proteinExistence type="predicted"/>
<dbReference type="Proteomes" id="UP001459277">
    <property type="component" value="Unassembled WGS sequence"/>
</dbReference>
<dbReference type="SUPFAM" id="SSF53098">
    <property type="entry name" value="Ribonuclease H-like"/>
    <property type="match status" value="1"/>
</dbReference>
<reference evidence="2 3" key="1">
    <citation type="submission" date="2024-01" db="EMBL/GenBank/DDBJ databases">
        <title>A telomere-to-telomere, gap-free genome of sweet tea (Lithocarpus litseifolius).</title>
        <authorList>
            <person name="Zhou J."/>
        </authorList>
    </citation>
    <scope>NUCLEOTIDE SEQUENCE [LARGE SCALE GENOMIC DNA]</scope>
    <source>
        <strain evidence="2">Zhou-2022a</strain>
        <tissue evidence="2">Leaf</tissue>
    </source>
</reference>
<evidence type="ECO:0000313" key="2">
    <source>
        <dbReference type="EMBL" id="KAL0014563.1"/>
    </source>
</evidence>
<keyword evidence="3" id="KW-1185">Reference proteome</keyword>
<organism evidence="2 3">
    <name type="scientific">Lithocarpus litseifolius</name>
    <dbReference type="NCBI Taxonomy" id="425828"/>
    <lineage>
        <taxon>Eukaryota</taxon>
        <taxon>Viridiplantae</taxon>
        <taxon>Streptophyta</taxon>
        <taxon>Embryophyta</taxon>
        <taxon>Tracheophyta</taxon>
        <taxon>Spermatophyta</taxon>
        <taxon>Magnoliopsida</taxon>
        <taxon>eudicotyledons</taxon>
        <taxon>Gunneridae</taxon>
        <taxon>Pentapetalae</taxon>
        <taxon>rosids</taxon>
        <taxon>fabids</taxon>
        <taxon>Fagales</taxon>
        <taxon>Fagaceae</taxon>
        <taxon>Lithocarpus</taxon>
    </lineage>
</organism>
<dbReference type="InterPro" id="IPR025398">
    <property type="entry name" value="DUF4371"/>
</dbReference>
<dbReference type="AlphaFoldDB" id="A0AAW2DYH9"/>
<evidence type="ECO:0000313" key="3">
    <source>
        <dbReference type="Proteomes" id="UP001459277"/>
    </source>
</evidence>
<accession>A0AAW2DYH9</accession>
<feature type="domain" description="DUF4371" evidence="1">
    <location>
        <begin position="67"/>
        <end position="290"/>
    </location>
</feature>
<name>A0AAW2DYH9_9ROSI</name>
<sequence length="539" mass="60820">MIFHKVNLAKQSVNLIQCGSKSILVGWNIALQKMLHIVYIVIYFDLILVIKEGETHLLLKDSEIGKKKEKLQNHVGDHNSAHNIAQRKCEALLNQRQSIQTVVNKQSDVEKRAYRTRLNASVDCICFLQRQGLAFRGHDESKDSNNQGNFLELLRFLANHNEEIDKAVLENALENHQMTSADIQKEIANAAAVETINAIIKDMGDSLFAIIVDESRDMSTKEQLAIALRYVDKLGHVNERFLGITHVNNTSTVTLKSAIEEVFNKHSLSISRLRGQGYDGASNMRGELNGLKTLILKDNPSAYYVHCFAHQLQLTLVAVAKNHIQIATFFNLVAKVFNIVGASCKRRDILREKRNAEVIEALKNNEISTGRGLNQEMSLKRPGDTRWSSHYGALVNLIHLFSSVIDVIETIIEDGLDSDQRAEANILIDLLQTFEFVFDLHLMKGVLGRNNLFSAFNKEKLIRLAQFYPSDFSAVQVSFLDNQLETYIHDMRSTEEFLALKGIGQLAKKMVETKKKCFISIGLLISDFGIDLTNCNSYC</sequence>
<evidence type="ECO:0000259" key="1">
    <source>
        <dbReference type="Pfam" id="PF14291"/>
    </source>
</evidence>
<dbReference type="Pfam" id="PF14291">
    <property type="entry name" value="DUF4371"/>
    <property type="match status" value="1"/>
</dbReference>
<comment type="caution">
    <text evidence="2">The sequence shown here is derived from an EMBL/GenBank/DDBJ whole genome shotgun (WGS) entry which is preliminary data.</text>
</comment>
<gene>
    <name evidence="2" type="ORF">SO802_001632</name>
</gene>
<protein>
    <recommendedName>
        <fullName evidence="1">DUF4371 domain-containing protein</fullName>
    </recommendedName>
</protein>